<proteinExistence type="predicted"/>
<dbReference type="EMBL" id="KB468053">
    <property type="protein sequence ID" value="PCH39862.1"/>
    <property type="molecule type" value="Genomic_DNA"/>
</dbReference>
<feature type="transmembrane region" description="Helical" evidence="2">
    <location>
        <begin position="84"/>
        <end position="104"/>
    </location>
</feature>
<evidence type="ECO:0000256" key="1">
    <source>
        <dbReference type="SAM" id="MobiDB-lite"/>
    </source>
</evidence>
<keyword evidence="2" id="KW-0472">Membrane</keyword>
<dbReference type="PANTHER" id="PTHR40465:SF1">
    <property type="entry name" value="DUF6534 DOMAIN-CONTAINING PROTEIN"/>
    <property type="match status" value="1"/>
</dbReference>
<dbReference type="AlphaFoldDB" id="A0A2H3JC71"/>
<evidence type="ECO:0000313" key="4">
    <source>
        <dbReference type="Proteomes" id="UP000218811"/>
    </source>
</evidence>
<evidence type="ECO:0000256" key="2">
    <source>
        <dbReference type="SAM" id="Phobius"/>
    </source>
</evidence>
<dbReference type="STRING" id="742152.A0A2H3JC71"/>
<dbReference type="OrthoDB" id="2535105at2759"/>
<keyword evidence="2" id="KW-1133">Transmembrane helix</keyword>
<feature type="transmembrane region" description="Helical" evidence="2">
    <location>
        <begin position="28"/>
        <end position="52"/>
    </location>
</feature>
<organism evidence="3 4">
    <name type="scientific">Wolfiporia cocos (strain MD-104)</name>
    <name type="common">Brown rot fungus</name>
    <dbReference type="NCBI Taxonomy" id="742152"/>
    <lineage>
        <taxon>Eukaryota</taxon>
        <taxon>Fungi</taxon>
        <taxon>Dikarya</taxon>
        <taxon>Basidiomycota</taxon>
        <taxon>Agaricomycotina</taxon>
        <taxon>Agaricomycetes</taxon>
        <taxon>Polyporales</taxon>
        <taxon>Phaeolaceae</taxon>
        <taxon>Wolfiporia</taxon>
    </lineage>
</organism>
<keyword evidence="2" id="KW-0812">Transmembrane</keyword>
<evidence type="ECO:0000313" key="3">
    <source>
        <dbReference type="EMBL" id="PCH39862.1"/>
    </source>
</evidence>
<feature type="compositionally biased region" description="Basic and acidic residues" evidence="1">
    <location>
        <begin position="229"/>
        <end position="239"/>
    </location>
</feature>
<dbReference type="PANTHER" id="PTHR40465">
    <property type="entry name" value="CHROMOSOME 1, WHOLE GENOME SHOTGUN SEQUENCE"/>
    <property type="match status" value="1"/>
</dbReference>
<gene>
    <name evidence="3" type="ORF">WOLCODRAFT_16170</name>
</gene>
<reference evidence="3 4" key="1">
    <citation type="journal article" date="2012" name="Science">
        <title>The Paleozoic origin of enzymatic lignin decomposition reconstructed from 31 fungal genomes.</title>
        <authorList>
            <person name="Floudas D."/>
            <person name="Binder M."/>
            <person name="Riley R."/>
            <person name="Barry K."/>
            <person name="Blanchette R.A."/>
            <person name="Henrissat B."/>
            <person name="Martinez A.T."/>
            <person name="Otillar R."/>
            <person name="Spatafora J.W."/>
            <person name="Yadav J.S."/>
            <person name="Aerts A."/>
            <person name="Benoit I."/>
            <person name="Boyd A."/>
            <person name="Carlson A."/>
            <person name="Copeland A."/>
            <person name="Coutinho P.M."/>
            <person name="de Vries R.P."/>
            <person name="Ferreira P."/>
            <person name="Findley K."/>
            <person name="Foster B."/>
            <person name="Gaskell J."/>
            <person name="Glotzer D."/>
            <person name="Gorecki P."/>
            <person name="Heitman J."/>
            <person name="Hesse C."/>
            <person name="Hori C."/>
            <person name="Igarashi K."/>
            <person name="Jurgens J.A."/>
            <person name="Kallen N."/>
            <person name="Kersten P."/>
            <person name="Kohler A."/>
            <person name="Kuees U."/>
            <person name="Kumar T.K.A."/>
            <person name="Kuo A."/>
            <person name="LaButti K."/>
            <person name="Larrondo L.F."/>
            <person name="Lindquist E."/>
            <person name="Ling A."/>
            <person name="Lombard V."/>
            <person name="Lucas S."/>
            <person name="Lundell T."/>
            <person name="Martin R."/>
            <person name="McLaughlin D.J."/>
            <person name="Morgenstern I."/>
            <person name="Morin E."/>
            <person name="Murat C."/>
            <person name="Nagy L.G."/>
            <person name="Nolan M."/>
            <person name="Ohm R.A."/>
            <person name="Patyshakuliyeva A."/>
            <person name="Rokas A."/>
            <person name="Ruiz-Duenas F.J."/>
            <person name="Sabat G."/>
            <person name="Salamov A."/>
            <person name="Samejima M."/>
            <person name="Schmutz J."/>
            <person name="Slot J.C."/>
            <person name="St John F."/>
            <person name="Stenlid J."/>
            <person name="Sun H."/>
            <person name="Sun S."/>
            <person name="Syed K."/>
            <person name="Tsang A."/>
            <person name="Wiebenga A."/>
            <person name="Young D."/>
            <person name="Pisabarro A."/>
            <person name="Eastwood D.C."/>
            <person name="Martin F."/>
            <person name="Cullen D."/>
            <person name="Grigoriev I.V."/>
            <person name="Hibbett D.S."/>
        </authorList>
    </citation>
    <scope>NUCLEOTIDE SEQUENCE [LARGE SCALE GENOMIC DNA]</scope>
    <source>
        <strain evidence="3 4">MD-104</strain>
    </source>
</reference>
<accession>A0A2H3JC71</accession>
<dbReference type="Proteomes" id="UP000218811">
    <property type="component" value="Unassembled WGS sequence"/>
</dbReference>
<feature type="compositionally biased region" description="Polar residues" evidence="1">
    <location>
        <begin position="213"/>
        <end position="226"/>
    </location>
</feature>
<feature type="region of interest" description="Disordered" evidence="1">
    <location>
        <begin position="203"/>
        <end position="239"/>
    </location>
</feature>
<feature type="transmembrane region" description="Helical" evidence="2">
    <location>
        <begin position="124"/>
        <end position="148"/>
    </location>
</feature>
<keyword evidence="4" id="KW-1185">Reference proteome</keyword>
<sequence>MYRFYGFTTVQAYAYFRDNVRDSPFMKVLVGMIGFLWALDTLDTALIAYTGYKYAVIDFAKPEALLNVLWHVVGARGAHVSKSLVLSGVIILGSLITFACGTAFGIKELITHSFSAARELSFSVFLYTGLSFMVASDMLTAVSLCALLYKHRTGFIKNSFQYAAMNNYVYIALYWIINKATLNARDSLREKGGIALLPLSRLPRSSGAADDASVNNIDPQSGQNFDDASADKHVGPMIA</sequence>
<name>A0A2H3JC71_WOLCO</name>
<protein>
    <submittedName>
        <fullName evidence="3">Uncharacterized protein</fullName>
    </submittedName>
</protein>